<dbReference type="Proteomes" id="UP000566711">
    <property type="component" value="Unassembled WGS sequence"/>
</dbReference>
<reference evidence="2 3" key="1">
    <citation type="submission" date="2020-07" db="EMBL/GenBank/DDBJ databases">
        <title>Novel species isolated from subtropical streams in China.</title>
        <authorList>
            <person name="Lu H."/>
        </authorList>
    </citation>
    <scope>NUCLEOTIDE SEQUENCE [LARGE SCALE GENOMIC DNA]</scope>
    <source>
        <strain evidence="2 3">FT3S</strain>
    </source>
</reference>
<organism evidence="2 3">
    <name type="scientific">Rugamonas fusca</name>
    <dbReference type="NCBI Taxonomy" id="2758568"/>
    <lineage>
        <taxon>Bacteria</taxon>
        <taxon>Pseudomonadati</taxon>
        <taxon>Pseudomonadota</taxon>
        <taxon>Betaproteobacteria</taxon>
        <taxon>Burkholderiales</taxon>
        <taxon>Oxalobacteraceae</taxon>
        <taxon>Telluria group</taxon>
        <taxon>Rugamonas</taxon>
    </lineage>
</organism>
<keyword evidence="1" id="KW-1133">Transmembrane helix</keyword>
<proteinExistence type="predicted"/>
<keyword evidence="1" id="KW-0472">Membrane</keyword>
<evidence type="ECO:0000313" key="2">
    <source>
        <dbReference type="EMBL" id="MBA5606952.1"/>
    </source>
</evidence>
<dbReference type="InterPro" id="IPR007047">
    <property type="entry name" value="Flp_Fap"/>
</dbReference>
<evidence type="ECO:0000313" key="3">
    <source>
        <dbReference type="Proteomes" id="UP000566711"/>
    </source>
</evidence>
<name>A0A7W2EJ80_9BURK</name>
<evidence type="ECO:0000256" key="1">
    <source>
        <dbReference type="SAM" id="Phobius"/>
    </source>
</evidence>
<protein>
    <submittedName>
        <fullName evidence="2">Flp family type IVb pilin</fullName>
    </submittedName>
</protein>
<keyword evidence="3" id="KW-1185">Reference proteome</keyword>
<keyword evidence="1" id="KW-0812">Transmembrane</keyword>
<dbReference type="AlphaFoldDB" id="A0A7W2EJ80"/>
<dbReference type="EMBL" id="JACEZS010000014">
    <property type="protein sequence ID" value="MBA5606952.1"/>
    <property type="molecule type" value="Genomic_DNA"/>
</dbReference>
<dbReference type="Pfam" id="PF04964">
    <property type="entry name" value="Flp_Fap"/>
    <property type="match status" value="1"/>
</dbReference>
<sequence>MRFHQDSSAVTAIEYALLAALIAVIIVGAVVSVGTQVQLLFEHVKDQVVLAMQ</sequence>
<feature type="transmembrane region" description="Helical" evidence="1">
    <location>
        <begin position="12"/>
        <end position="33"/>
    </location>
</feature>
<accession>A0A7W2EJ80</accession>
<gene>
    <name evidence="2" type="ORF">H3H36_16465</name>
</gene>
<comment type="caution">
    <text evidence="2">The sequence shown here is derived from an EMBL/GenBank/DDBJ whole genome shotgun (WGS) entry which is preliminary data.</text>
</comment>